<gene>
    <name evidence="2" type="ORF">BEMITA_LOCUS6941</name>
</gene>
<name>A0A9P0F400_BEMTA</name>
<evidence type="ECO:0000313" key="3">
    <source>
        <dbReference type="Proteomes" id="UP001152759"/>
    </source>
</evidence>
<feature type="region of interest" description="Disordered" evidence="1">
    <location>
        <begin position="1"/>
        <end position="25"/>
    </location>
</feature>
<dbReference type="AlphaFoldDB" id="A0A9P0F400"/>
<reference evidence="2" key="1">
    <citation type="submission" date="2021-12" db="EMBL/GenBank/DDBJ databases">
        <authorList>
            <person name="King R."/>
        </authorList>
    </citation>
    <scope>NUCLEOTIDE SEQUENCE</scope>
</reference>
<protein>
    <submittedName>
        <fullName evidence="2">Uncharacterized protein</fullName>
    </submittedName>
</protein>
<dbReference type="EMBL" id="OU963865">
    <property type="protein sequence ID" value="CAH0387988.1"/>
    <property type="molecule type" value="Genomic_DNA"/>
</dbReference>
<evidence type="ECO:0000256" key="1">
    <source>
        <dbReference type="SAM" id="MobiDB-lite"/>
    </source>
</evidence>
<proteinExistence type="predicted"/>
<evidence type="ECO:0000313" key="2">
    <source>
        <dbReference type="EMBL" id="CAH0387988.1"/>
    </source>
</evidence>
<organism evidence="2 3">
    <name type="scientific">Bemisia tabaci</name>
    <name type="common">Sweetpotato whitefly</name>
    <name type="synonym">Aleurodes tabaci</name>
    <dbReference type="NCBI Taxonomy" id="7038"/>
    <lineage>
        <taxon>Eukaryota</taxon>
        <taxon>Metazoa</taxon>
        <taxon>Ecdysozoa</taxon>
        <taxon>Arthropoda</taxon>
        <taxon>Hexapoda</taxon>
        <taxon>Insecta</taxon>
        <taxon>Pterygota</taxon>
        <taxon>Neoptera</taxon>
        <taxon>Paraneoptera</taxon>
        <taxon>Hemiptera</taxon>
        <taxon>Sternorrhyncha</taxon>
        <taxon>Aleyrodoidea</taxon>
        <taxon>Aleyrodidae</taxon>
        <taxon>Aleyrodinae</taxon>
        <taxon>Bemisia</taxon>
    </lineage>
</organism>
<dbReference type="Proteomes" id="UP001152759">
    <property type="component" value="Chromosome 4"/>
</dbReference>
<keyword evidence="3" id="KW-1185">Reference proteome</keyword>
<sequence length="273" mass="30251">MSIDIFGRSRSKKTPKQGPRGIGFNLTSDGNFDLRGKKLCNVATPTETSDVANKSFVISSLDSRISLEADGLSVNNRRIGNVAPPVSPNDVVCKSFLENTVPFLDETTDCFDCKSRSIANVGPPENAQDAVNLDHIAEFCLSKAAATLEDPKSKKVTQSTVFDAKNLPIDNLALPVSADSAVPWGHLENILKHLTMSLTHEMCDLAMQLRKEIYEVVPRSKKTKKQLADHFNSIDGSIGRNWRSALEATHLKRTEYSREELMKAKVWSEKLYE</sequence>
<accession>A0A9P0F400</accession>